<dbReference type="PANTHER" id="PTHR37763:SF1">
    <property type="entry name" value="EXOSOME COMPLEX EXONUCLEASE"/>
    <property type="match status" value="1"/>
</dbReference>
<dbReference type="Proteomes" id="UP001318860">
    <property type="component" value="Unassembled WGS sequence"/>
</dbReference>
<evidence type="ECO:0000313" key="2">
    <source>
        <dbReference type="Proteomes" id="UP001318860"/>
    </source>
</evidence>
<name>A0ABR0UBT2_REHGL</name>
<sequence>MACKHVHNFLSRTTHLSRQNNGILARLVYYHSRSEEPPEEEEEEILPSEWCDKAFSKMKKWSHSLKEFDLIGGRLVNINDHSRVFDDKLEQKLHTFKSIARVFIGLPSMRETMRKNLISSFGETQCKELNYFCKPHERDALIVNSLTKVSDILSISAQQRKVVRHTICPQVTQHKIWTGALVEILNGLKSEIEVLVNTHRKPSKEIRLSQQIVTGSLKFLESATSYDPETSSWMRLTPTKGENSPNSSKWEDLLEMSIDLINCLSNEKELVLHVSKLEVMKEGMYQIRDVLIDKNIGYKESRYQEHLVQKKLTKTLGCPSRCLFTLLMYYLYGSVKDVEVEVRGGVRAVGGGKFCLYMGKILTVDEEKVVWNGVKELDRALGLFKFVWESAGMKGELELQGHLWCVGAQNRVLTYRGNMYLIHEINLSCNGNH</sequence>
<dbReference type="EMBL" id="JABTTQ020003150">
    <property type="protein sequence ID" value="KAK6119670.1"/>
    <property type="molecule type" value="Genomic_DNA"/>
</dbReference>
<evidence type="ECO:0000313" key="1">
    <source>
        <dbReference type="EMBL" id="KAK6119670.1"/>
    </source>
</evidence>
<proteinExistence type="predicted"/>
<accession>A0ABR0UBT2</accession>
<organism evidence="1 2">
    <name type="scientific">Rehmannia glutinosa</name>
    <name type="common">Chinese foxglove</name>
    <dbReference type="NCBI Taxonomy" id="99300"/>
    <lineage>
        <taxon>Eukaryota</taxon>
        <taxon>Viridiplantae</taxon>
        <taxon>Streptophyta</taxon>
        <taxon>Embryophyta</taxon>
        <taxon>Tracheophyta</taxon>
        <taxon>Spermatophyta</taxon>
        <taxon>Magnoliopsida</taxon>
        <taxon>eudicotyledons</taxon>
        <taxon>Gunneridae</taxon>
        <taxon>Pentapetalae</taxon>
        <taxon>asterids</taxon>
        <taxon>lamiids</taxon>
        <taxon>Lamiales</taxon>
        <taxon>Orobanchaceae</taxon>
        <taxon>Rehmannieae</taxon>
        <taxon>Rehmannia</taxon>
    </lineage>
</organism>
<comment type="caution">
    <text evidence="1">The sequence shown here is derived from an EMBL/GenBank/DDBJ whole genome shotgun (WGS) entry which is preliminary data.</text>
</comment>
<protein>
    <submittedName>
        <fullName evidence="1">Uncharacterized protein</fullName>
    </submittedName>
</protein>
<reference evidence="1 2" key="1">
    <citation type="journal article" date="2021" name="Comput. Struct. Biotechnol. J.">
        <title>De novo genome assembly of the potent medicinal plant Rehmannia glutinosa using nanopore technology.</title>
        <authorList>
            <person name="Ma L."/>
            <person name="Dong C."/>
            <person name="Song C."/>
            <person name="Wang X."/>
            <person name="Zheng X."/>
            <person name="Niu Y."/>
            <person name="Chen S."/>
            <person name="Feng W."/>
        </authorList>
    </citation>
    <scope>NUCLEOTIDE SEQUENCE [LARGE SCALE GENOMIC DNA]</scope>
    <source>
        <strain evidence="1">DH-2019</strain>
    </source>
</reference>
<gene>
    <name evidence="1" type="ORF">DH2020_046587</name>
</gene>
<keyword evidence="2" id="KW-1185">Reference proteome</keyword>
<dbReference type="PANTHER" id="PTHR37763">
    <property type="entry name" value="EXOSOME COMPLEX EXONUCLEASE"/>
    <property type="match status" value="1"/>
</dbReference>